<dbReference type="KEGG" id="tva:4769420"/>
<keyword evidence="2" id="KW-1185">Reference proteome</keyword>
<evidence type="ECO:0000313" key="2">
    <source>
        <dbReference type="Proteomes" id="UP000001542"/>
    </source>
</evidence>
<organism evidence="1 2">
    <name type="scientific">Trichomonas vaginalis (strain ATCC PRA-98 / G3)</name>
    <dbReference type="NCBI Taxonomy" id="412133"/>
    <lineage>
        <taxon>Eukaryota</taxon>
        <taxon>Metamonada</taxon>
        <taxon>Parabasalia</taxon>
        <taxon>Trichomonadida</taxon>
        <taxon>Trichomonadidae</taxon>
        <taxon>Trichomonas</taxon>
    </lineage>
</organism>
<dbReference type="Proteomes" id="UP000001542">
    <property type="component" value="Unassembled WGS sequence"/>
</dbReference>
<name>A2E769_TRIV3</name>
<dbReference type="InParanoid" id="A2E769"/>
<reference evidence="1" key="2">
    <citation type="journal article" date="2007" name="Science">
        <title>Draft genome sequence of the sexually transmitted pathogen Trichomonas vaginalis.</title>
        <authorList>
            <person name="Carlton J.M."/>
            <person name="Hirt R.P."/>
            <person name="Silva J.C."/>
            <person name="Delcher A.L."/>
            <person name="Schatz M."/>
            <person name="Zhao Q."/>
            <person name="Wortman J.R."/>
            <person name="Bidwell S.L."/>
            <person name="Alsmark U.C.M."/>
            <person name="Besteiro S."/>
            <person name="Sicheritz-Ponten T."/>
            <person name="Noel C.J."/>
            <person name="Dacks J.B."/>
            <person name="Foster P.G."/>
            <person name="Simillion C."/>
            <person name="Van de Peer Y."/>
            <person name="Miranda-Saavedra D."/>
            <person name="Barton G.J."/>
            <person name="Westrop G.D."/>
            <person name="Mueller S."/>
            <person name="Dessi D."/>
            <person name="Fiori P.L."/>
            <person name="Ren Q."/>
            <person name="Paulsen I."/>
            <person name="Zhang H."/>
            <person name="Bastida-Corcuera F.D."/>
            <person name="Simoes-Barbosa A."/>
            <person name="Brown M.T."/>
            <person name="Hayes R.D."/>
            <person name="Mukherjee M."/>
            <person name="Okumura C.Y."/>
            <person name="Schneider R."/>
            <person name="Smith A.J."/>
            <person name="Vanacova S."/>
            <person name="Villalvazo M."/>
            <person name="Haas B.J."/>
            <person name="Pertea M."/>
            <person name="Feldblyum T.V."/>
            <person name="Utterback T.R."/>
            <person name="Shu C.L."/>
            <person name="Osoegawa K."/>
            <person name="de Jong P.J."/>
            <person name="Hrdy I."/>
            <person name="Horvathova L."/>
            <person name="Zubacova Z."/>
            <person name="Dolezal P."/>
            <person name="Malik S.B."/>
            <person name="Logsdon J.M. Jr."/>
            <person name="Henze K."/>
            <person name="Gupta A."/>
            <person name="Wang C.C."/>
            <person name="Dunne R.L."/>
            <person name="Upcroft J.A."/>
            <person name="Upcroft P."/>
            <person name="White O."/>
            <person name="Salzberg S.L."/>
            <person name="Tang P."/>
            <person name="Chiu C.-H."/>
            <person name="Lee Y.-S."/>
            <person name="Embley T.M."/>
            <person name="Coombs G.H."/>
            <person name="Mottram J.C."/>
            <person name="Tachezy J."/>
            <person name="Fraser-Liggett C.M."/>
            <person name="Johnson P.J."/>
        </authorList>
    </citation>
    <scope>NUCLEOTIDE SEQUENCE [LARGE SCALE GENOMIC DNA]</scope>
    <source>
        <strain evidence="1">G3</strain>
    </source>
</reference>
<dbReference type="AlphaFoldDB" id="A2E769"/>
<accession>A2E769</accession>
<dbReference type="VEuPathDB" id="TrichDB:TVAG_248330"/>
<dbReference type="RefSeq" id="XP_001323689.1">
    <property type="nucleotide sequence ID" value="XM_001323654.1"/>
</dbReference>
<dbReference type="SUPFAM" id="SSF48371">
    <property type="entry name" value="ARM repeat"/>
    <property type="match status" value="1"/>
</dbReference>
<dbReference type="SMR" id="A2E769"/>
<gene>
    <name evidence="1" type="ORF">TVAG_248330</name>
</gene>
<dbReference type="OrthoDB" id="10446458at2759"/>
<reference evidence="1" key="1">
    <citation type="submission" date="2006-10" db="EMBL/GenBank/DDBJ databases">
        <authorList>
            <person name="Amadeo P."/>
            <person name="Zhao Q."/>
            <person name="Wortman J."/>
            <person name="Fraser-Liggett C."/>
            <person name="Carlton J."/>
        </authorList>
    </citation>
    <scope>NUCLEOTIDE SEQUENCE</scope>
    <source>
        <strain evidence="1">G3</strain>
    </source>
</reference>
<protein>
    <submittedName>
        <fullName evidence="1">Uncharacterized protein</fullName>
    </submittedName>
</protein>
<dbReference type="VEuPathDB" id="TrichDB:TVAGG3_0284000"/>
<proteinExistence type="predicted"/>
<evidence type="ECO:0000313" key="1">
    <source>
        <dbReference type="EMBL" id="EAY11466.1"/>
    </source>
</evidence>
<dbReference type="InterPro" id="IPR016024">
    <property type="entry name" value="ARM-type_fold"/>
</dbReference>
<dbReference type="EMBL" id="DS113318">
    <property type="protein sequence ID" value="EAY11466.1"/>
    <property type="molecule type" value="Genomic_DNA"/>
</dbReference>
<sequence length="512" mass="57156">MRSEELCSLFLASSFLENFNEMDDVSNIEIMTDFLKIVEASKRQEISFGHFKNIIENSSDNIQNSYQNYIALFLKSYTVVIKEIKQLIENTKLNYQSPLGIIICDNLHSLDTISIFSISKLTTDFMNWISVDEINSTPLLLEPDILFNKKPLPKFFSPLPSYQIPEQTPDELEAFLKKCSDKNPQALLYLALKHAGERKTSQALEEASNLCLSISKSNDESVRSRASVALAQIYNEIGLVDDSILAINESIDGAKNVEDLSVLSSAVTMKAVLENSPELWKHAANLADPHPIATVHAALAEDDGLVKAFKTKWPYVAAEIYTTLGKEYAHNFAECLPQSTRVLAYIIEDLLSNGKWKEAADTLLKFDIGMTEVRASALAVCILFSDVAGFDESAQFFREELEDILTIDVGHFNEVKGTLRNISNMWNTEIKENEIPSGKNVLIAARWVVNNANTAEKVVAASNFANQILASSLYDKLINKAKEFNIEIQLNPVNNNLNTIVLEDLIIGLSNL</sequence>